<sequence>MSKRKGDESMNLSNVSNASSLNNPKKKKSKTTVVKSSNKTVPNKPTPTPSSSGSEAGKLIDHMSIFAKINKEMRELIEEIKPTKTQTAQIEKLKNLSTELIVAVNNFNIDSLNMVKSTMANKQPKQDQTGRVLDSPKEFWKNIEKVKEDEKSVVIHGMDNTKSNEDITSTIDQIIQSTEISHPEKFYKLGNSNVVKLVLKSKDDQIKVLKNGFKTKPLNIKIKKYLDKNEQEKMNKMSSMIQDMKEKNPEKNLELVIYKNKICHRRQNGSPSILSVEEIKELTSSTK</sequence>
<protein>
    <submittedName>
        <fullName evidence="2">Uncharacterized protein</fullName>
    </submittedName>
</protein>
<name>A0AC34QHZ2_9BILA</name>
<evidence type="ECO:0000313" key="1">
    <source>
        <dbReference type="Proteomes" id="UP000887576"/>
    </source>
</evidence>
<reference evidence="2" key="1">
    <citation type="submission" date="2022-11" db="UniProtKB">
        <authorList>
            <consortium name="WormBaseParasite"/>
        </authorList>
    </citation>
    <scope>IDENTIFICATION</scope>
</reference>
<proteinExistence type="predicted"/>
<evidence type="ECO:0000313" key="2">
    <source>
        <dbReference type="WBParaSite" id="JU765_v2.g1651.t1"/>
    </source>
</evidence>
<dbReference type="WBParaSite" id="JU765_v2.g1651.t1">
    <property type="protein sequence ID" value="JU765_v2.g1651.t1"/>
    <property type="gene ID" value="JU765_v2.g1651"/>
</dbReference>
<dbReference type="Proteomes" id="UP000887576">
    <property type="component" value="Unplaced"/>
</dbReference>
<accession>A0AC34QHZ2</accession>
<organism evidence="1 2">
    <name type="scientific">Panagrolaimus sp. JU765</name>
    <dbReference type="NCBI Taxonomy" id="591449"/>
    <lineage>
        <taxon>Eukaryota</taxon>
        <taxon>Metazoa</taxon>
        <taxon>Ecdysozoa</taxon>
        <taxon>Nematoda</taxon>
        <taxon>Chromadorea</taxon>
        <taxon>Rhabditida</taxon>
        <taxon>Tylenchina</taxon>
        <taxon>Panagrolaimomorpha</taxon>
        <taxon>Panagrolaimoidea</taxon>
        <taxon>Panagrolaimidae</taxon>
        <taxon>Panagrolaimus</taxon>
    </lineage>
</organism>